<evidence type="ECO:0000313" key="5">
    <source>
        <dbReference type="EMBL" id="CAJ0940398.1"/>
    </source>
</evidence>
<keyword evidence="6" id="KW-1185">Reference proteome</keyword>
<sequence>MAANKVGKRLINKNHSPSRGRDSGQAIQRRQARVTVKYDRKELQKRLDVEKWIDESMEQLYQGRRFIDPYTSLSPVDETQIMSYSHPFCGRTWPLKSMAAMFAKPTYGLRSTEVSIPRHRSNLHNEEKVKYHEILKQSTPHSVGF</sequence>
<protein>
    <submittedName>
        <fullName evidence="5">Uncharacterized protein</fullName>
    </submittedName>
</protein>
<feature type="compositionally biased region" description="Basic residues" evidence="4">
    <location>
        <begin position="1"/>
        <end position="18"/>
    </location>
</feature>
<dbReference type="Gene3D" id="1.10.150.220">
    <property type="entry name" value="CPI-17"/>
    <property type="match status" value="1"/>
</dbReference>
<accession>A0ABN9LJA5</accession>
<dbReference type="PANTHER" id="PTHR16188">
    <property type="entry name" value="PROTEIN PHOSPHATASE 1 INHIBITOR POTENTIATED BY PROTEIN KINASE C"/>
    <property type="match status" value="1"/>
</dbReference>
<proteinExistence type="inferred from homology"/>
<dbReference type="InterPro" id="IPR036658">
    <property type="entry name" value="CPI-17_sf"/>
</dbReference>
<gene>
    <name evidence="5" type="ORF">RIMI_LOCUS8558328</name>
</gene>
<evidence type="ECO:0000256" key="2">
    <source>
        <dbReference type="ARBA" id="ARBA00022553"/>
    </source>
</evidence>
<comment type="similarity">
    <text evidence="1">Belongs to the PP1 inhibitor family.</text>
</comment>
<comment type="caution">
    <text evidence="5">The sequence shown here is derived from an EMBL/GenBank/DDBJ whole genome shotgun (WGS) entry which is preliminary data.</text>
</comment>
<dbReference type="InterPro" id="IPR008025">
    <property type="entry name" value="CPI-17"/>
</dbReference>
<organism evidence="5 6">
    <name type="scientific">Ranitomeya imitator</name>
    <name type="common">mimic poison frog</name>
    <dbReference type="NCBI Taxonomy" id="111125"/>
    <lineage>
        <taxon>Eukaryota</taxon>
        <taxon>Metazoa</taxon>
        <taxon>Chordata</taxon>
        <taxon>Craniata</taxon>
        <taxon>Vertebrata</taxon>
        <taxon>Euteleostomi</taxon>
        <taxon>Amphibia</taxon>
        <taxon>Batrachia</taxon>
        <taxon>Anura</taxon>
        <taxon>Neobatrachia</taxon>
        <taxon>Hyloidea</taxon>
        <taxon>Dendrobatidae</taxon>
        <taxon>Dendrobatinae</taxon>
        <taxon>Ranitomeya</taxon>
    </lineage>
</organism>
<evidence type="ECO:0000256" key="3">
    <source>
        <dbReference type="ARBA" id="ARBA00023272"/>
    </source>
</evidence>
<name>A0ABN9LJA5_9NEOB</name>
<keyword evidence="3" id="KW-0650">Protein phosphatase inhibitor</keyword>
<evidence type="ECO:0000313" key="6">
    <source>
        <dbReference type="Proteomes" id="UP001176940"/>
    </source>
</evidence>
<dbReference type="Pfam" id="PF05361">
    <property type="entry name" value="PP1_inhibitor"/>
    <property type="match status" value="1"/>
</dbReference>
<dbReference type="PANTHER" id="PTHR16188:SF4">
    <property type="entry name" value="PROTEIN PHOSPHATASE 1 REGULATORY SUBUNIT 14A"/>
    <property type="match status" value="1"/>
</dbReference>
<evidence type="ECO:0000256" key="1">
    <source>
        <dbReference type="ARBA" id="ARBA00005483"/>
    </source>
</evidence>
<evidence type="ECO:0000256" key="4">
    <source>
        <dbReference type="SAM" id="MobiDB-lite"/>
    </source>
</evidence>
<feature type="region of interest" description="Disordered" evidence="4">
    <location>
        <begin position="1"/>
        <end position="34"/>
    </location>
</feature>
<reference evidence="5" key="1">
    <citation type="submission" date="2023-07" db="EMBL/GenBank/DDBJ databases">
        <authorList>
            <person name="Stuckert A."/>
        </authorList>
    </citation>
    <scope>NUCLEOTIDE SEQUENCE</scope>
</reference>
<dbReference type="Proteomes" id="UP001176940">
    <property type="component" value="Unassembled WGS sequence"/>
</dbReference>
<dbReference type="EMBL" id="CAUEEQ010017078">
    <property type="protein sequence ID" value="CAJ0940398.1"/>
    <property type="molecule type" value="Genomic_DNA"/>
</dbReference>
<dbReference type="SUPFAM" id="SSF81790">
    <property type="entry name" value="Myosin phosphatase inhibitor 17kDa protein, CPI-17"/>
    <property type="match status" value="1"/>
</dbReference>
<keyword evidence="2" id="KW-0597">Phosphoprotein</keyword>